<comment type="caution">
    <text evidence="2">The sequence shown here is derived from an EMBL/GenBank/DDBJ whole genome shotgun (WGS) entry which is preliminary data.</text>
</comment>
<evidence type="ECO:0000313" key="3">
    <source>
        <dbReference type="Proteomes" id="UP001239909"/>
    </source>
</evidence>
<dbReference type="EMBL" id="BSYI01000017">
    <property type="protein sequence ID" value="GMG83235.1"/>
    <property type="molecule type" value="Genomic_DNA"/>
</dbReference>
<dbReference type="Gene3D" id="1.20.1050.10">
    <property type="match status" value="1"/>
</dbReference>
<gene>
    <name evidence="2" type="ORF">LNKW23_24480</name>
</gene>
<dbReference type="Gene3D" id="3.40.30.10">
    <property type="entry name" value="Glutaredoxin"/>
    <property type="match status" value="1"/>
</dbReference>
<dbReference type="InterPro" id="IPR036282">
    <property type="entry name" value="Glutathione-S-Trfase_C_sf"/>
</dbReference>
<sequence>MRLHWSPDSANLVVRIALERFGMAYEPVRVDRARGAQRSPAYLALNPQGLIPVLEDGGFVLFETGAILLHLAERAGRFGPSGPAADDPAARAAALRWLFYLSNTVHADLRAAFYAHRYIAAGREADLVAGLRTRLAGHCAMLEGQLAAGPLVPGGAAGTTGIVEDYLAVCLRWAQIYPSRHGPLLEGLGRWPGLAAEMARIEADPGFLRACAAEAIPCPHPVTRPAPPALPAAEVTG</sequence>
<evidence type="ECO:0000313" key="2">
    <source>
        <dbReference type="EMBL" id="GMG83235.1"/>
    </source>
</evidence>
<accession>A0ABQ6LIX3</accession>
<dbReference type="Proteomes" id="UP001239909">
    <property type="component" value="Unassembled WGS sequence"/>
</dbReference>
<dbReference type="PANTHER" id="PTHR44051:SF8">
    <property type="entry name" value="GLUTATHIONE S-TRANSFERASE GSTA"/>
    <property type="match status" value="1"/>
</dbReference>
<dbReference type="SFLD" id="SFLDG00358">
    <property type="entry name" value="Main_(cytGST)"/>
    <property type="match status" value="1"/>
</dbReference>
<dbReference type="PROSITE" id="PS50404">
    <property type="entry name" value="GST_NTER"/>
    <property type="match status" value="1"/>
</dbReference>
<keyword evidence="3" id="KW-1185">Reference proteome</keyword>
<proteinExistence type="predicted"/>
<dbReference type="InterPro" id="IPR036249">
    <property type="entry name" value="Thioredoxin-like_sf"/>
</dbReference>
<dbReference type="SUPFAM" id="SSF47616">
    <property type="entry name" value="GST C-terminal domain-like"/>
    <property type="match status" value="1"/>
</dbReference>
<dbReference type="Pfam" id="PF02798">
    <property type="entry name" value="GST_N"/>
    <property type="match status" value="1"/>
</dbReference>
<dbReference type="RefSeq" id="WP_285672030.1">
    <property type="nucleotide sequence ID" value="NZ_BSYI01000017.1"/>
</dbReference>
<dbReference type="PANTHER" id="PTHR44051">
    <property type="entry name" value="GLUTATHIONE S-TRANSFERASE-RELATED"/>
    <property type="match status" value="1"/>
</dbReference>
<dbReference type="SUPFAM" id="SSF52833">
    <property type="entry name" value="Thioredoxin-like"/>
    <property type="match status" value="1"/>
</dbReference>
<name>A0ABQ6LIX3_9RHOB</name>
<organism evidence="2 3">
    <name type="scientific">Paralimibaculum aggregatum</name>
    <dbReference type="NCBI Taxonomy" id="3036245"/>
    <lineage>
        <taxon>Bacteria</taxon>
        <taxon>Pseudomonadati</taxon>
        <taxon>Pseudomonadota</taxon>
        <taxon>Alphaproteobacteria</taxon>
        <taxon>Rhodobacterales</taxon>
        <taxon>Paracoccaceae</taxon>
        <taxon>Paralimibaculum</taxon>
    </lineage>
</organism>
<reference evidence="2 3" key="1">
    <citation type="submission" date="2023-04" db="EMBL/GenBank/DDBJ databases">
        <title>Marinoamorphus aggregata gen. nov., sp. Nov., isolate from tissue of brittle star Ophioplocus japonicus.</title>
        <authorList>
            <person name="Kawano K."/>
            <person name="Sawayama S."/>
            <person name="Nakagawa S."/>
        </authorList>
    </citation>
    <scope>NUCLEOTIDE SEQUENCE [LARGE SCALE GENOMIC DNA]</scope>
    <source>
        <strain evidence="2 3">NKW23</strain>
    </source>
</reference>
<evidence type="ECO:0000259" key="1">
    <source>
        <dbReference type="PROSITE" id="PS50404"/>
    </source>
</evidence>
<dbReference type="InterPro" id="IPR004045">
    <property type="entry name" value="Glutathione_S-Trfase_N"/>
</dbReference>
<dbReference type="InterPro" id="IPR040079">
    <property type="entry name" value="Glutathione_S-Trfase"/>
</dbReference>
<dbReference type="SFLD" id="SFLDS00019">
    <property type="entry name" value="Glutathione_Transferase_(cytos"/>
    <property type="match status" value="1"/>
</dbReference>
<protein>
    <submittedName>
        <fullName evidence="2">Glutathione S-transferase family protein</fullName>
    </submittedName>
</protein>
<feature type="domain" description="GST N-terminal" evidence="1">
    <location>
        <begin position="1"/>
        <end position="79"/>
    </location>
</feature>